<name>A0AAD1RW79_PELCU</name>
<dbReference type="InterPro" id="IPR008216">
    <property type="entry name" value="Tachykinin_fam"/>
</dbReference>
<feature type="chain" id="PRO_5042113774" evidence="4">
    <location>
        <begin position="20"/>
        <end position="115"/>
    </location>
</feature>
<evidence type="ECO:0000313" key="5">
    <source>
        <dbReference type="EMBL" id="CAH2282461.1"/>
    </source>
</evidence>
<reference evidence="5" key="1">
    <citation type="submission" date="2022-03" db="EMBL/GenBank/DDBJ databases">
        <authorList>
            <person name="Alioto T."/>
            <person name="Alioto T."/>
            <person name="Gomez Garrido J."/>
        </authorList>
    </citation>
    <scope>NUCLEOTIDE SEQUENCE</scope>
</reference>
<keyword evidence="2" id="KW-0027">Amidation</keyword>
<evidence type="ECO:0000313" key="6">
    <source>
        <dbReference type="Proteomes" id="UP001295444"/>
    </source>
</evidence>
<dbReference type="EMBL" id="OW240915">
    <property type="protein sequence ID" value="CAH2282461.1"/>
    <property type="molecule type" value="Genomic_DNA"/>
</dbReference>
<dbReference type="Proteomes" id="UP001295444">
    <property type="component" value="Chromosome 04"/>
</dbReference>
<keyword evidence="6" id="KW-1185">Reference proteome</keyword>
<accession>A0AAD1RW79</accession>
<proteinExistence type="inferred from homology"/>
<evidence type="ECO:0000256" key="3">
    <source>
        <dbReference type="SAM" id="MobiDB-lite"/>
    </source>
</evidence>
<dbReference type="InterPro" id="IPR013055">
    <property type="entry name" value="Tachy_Neuro_lke_CS"/>
</dbReference>
<evidence type="ECO:0000256" key="4">
    <source>
        <dbReference type="SAM" id="SignalP"/>
    </source>
</evidence>
<comment type="similarity">
    <text evidence="1">Belongs to the tachykinin family.</text>
</comment>
<evidence type="ECO:0000256" key="1">
    <source>
        <dbReference type="ARBA" id="ARBA00007518"/>
    </source>
</evidence>
<sequence>MNLAVVCVVFFLAVTQTLSEEMEYNEDRYWPESNLHQADLQTDIEDPALERFLLRIARKARPGQILELIAKRSKEFKRNSPKRQNSNSFVGLMGKRSLSSESEESAMDLDFNRRR</sequence>
<dbReference type="AlphaFoldDB" id="A0AAD1RW79"/>
<keyword evidence="4" id="KW-0732">Signal</keyword>
<organism evidence="5 6">
    <name type="scientific">Pelobates cultripes</name>
    <name type="common">Western spadefoot toad</name>
    <dbReference type="NCBI Taxonomy" id="61616"/>
    <lineage>
        <taxon>Eukaryota</taxon>
        <taxon>Metazoa</taxon>
        <taxon>Chordata</taxon>
        <taxon>Craniata</taxon>
        <taxon>Vertebrata</taxon>
        <taxon>Euteleostomi</taxon>
        <taxon>Amphibia</taxon>
        <taxon>Batrachia</taxon>
        <taxon>Anura</taxon>
        <taxon>Pelobatoidea</taxon>
        <taxon>Pelobatidae</taxon>
        <taxon>Pelobates</taxon>
    </lineage>
</organism>
<gene>
    <name evidence="5" type="ORF">PECUL_23A026817</name>
</gene>
<evidence type="ECO:0000256" key="2">
    <source>
        <dbReference type="ARBA" id="ARBA00022815"/>
    </source>
</evidence>
<dbReference type="PROSITE" id="PS00267">
    <property type="entry name" value="TACHYKININ"/>
    <property type="match status" value="1"/>
</dbReference>
<feature type="region of interest" description="Disordered" evidence="3">
    <location>
        <begin position="75"/>
        <end position="115"/>
    </location>
</feature>
<feature type="signal peptide" evidence="4">
    <location>
        <begin position="1"/>
        <end position="19"/>
    </location>
</feature>
<dbReference type="PRINTS" id="PR01829">
    <property type="entry name" value="PROTACHYKNIN"/>
</dbReference>
<protein>
    <submittedName>
        <fullName evidence="5">Protachykinin-1 isoform X1</fullName>
    </submittedName>
</protein>
<dbReference type="GO" id="GO:0007217">
    <property type="term" value="P:tachykinin receptor signaling pathway"/>
    <property type="evidence" value="ECO:0007669"/>
    <property type="project" value="InterPro"/>
</dbReference>